<comment type="caution">
    <text evidence="1">The sequence shown here is derived from an EMBL/GenBank/DDBJ whole genome shotgun (WGS) entry which is preliminary data.</text>
</comment>
<dbReference type="AlphaFoldDB" id="X1IQQ2"/>
<reference evidence="1" key="1">
    <citation type="journal article" date="2014" name="Front. Microbiol.">
        <title>High frequency of phylogenetically diverse reductive dehalogenase-homologous genes in deep subseafloor sedimentary metagenomes.</title>
        <authorList>
            <person name="Kawai M."/>
            <person name="Futagami T."/>
            <person name="Toyoda A."/>
            <person name="Takaki Y."/>
            <person name="Nishi S."/>
            <person name="Hori S."/>
            <person name="Arai W."/>
            <person name="Tsubouchi T."/>
            <person name="Morono Y."/>
            <person name="Uchiyama I."/>
            <person name="Ito T."/>
            <person name="Fujiyama A."/>
            <person name="Inagaki F."/>
            <person name="Takami H."/>
        </authorList>
    </citation>
    <scope>NUCLEOTIDE SEQUENCE</scope>
    <source>
        <strain evidence="1">Expedition CK06-06</strain>
    </source>
</reference>
<organism evidence="1">
    <name type="scientific">marine sediment metagenome</name>
    <dbReference type="NCBI Taxonomy" id="412755"/>
    <lineage>
        <taxon>unclassified sequences</taxon>
        <taxon>metagenomes</taxon>
        <taxon>ecological metagenomes</taxon>
    </lineage>
</organism>
<feature type="non-terminal residue" evidence="1">
    <location>
        <position position="1"/>
    </location>
</feature>
<protein>
    <submittedName>
        <fullName evidence="1">Uncharacterized protein</fullName>
    </submittedName>
</protein>
<name>X1IQQ2_9ZZZZ</name>
<sequence length="249" mass="28318">ILAEANEVETAPVYLTLDAGFCHFSVLEIDPAWNAKEQLDFIQRGRFGAEPLYASFQYPLGNCSGHYLNVDCPMVLRRAVKSALPHKASSTHWLNIGVFSAYSYARRIVPALERGRRLFWRASEHGLDQFLEIQEGTFRALHFFERDTSSVRPRTTIGNSHLQEPIMAFVKQLTEGQDASFPEVEDVFVYMGSGGTGFLEHVMRIEQSTLSLLNPFWRWNWPEVPEADNRFTQSAFSELACAVWAAEHV</sequence>
<evidence type="ECO:0000313" key="1">
    <source>
        <dbReference type="EMBL" id="GAH68444.1"/>
    </source>
</evidence>
<accession>X1IQQ2</accession>
<proteinExistence type="predicted"/>
<dbReference type="EMBL" id="BARU01033526">
    <property type="protein sequence ID" value="GAH68444.1"/>
    <property type="molecule type" value="Genomic_DNA"/>
</dbReference>
<gene>
    <name evidence="1" type="ORF">S03H2_52740</name>
</gene>